<proteinExistence type="predicted"/>
<dbReference type="Proteomes" id="UP000297452">
    <property type="component" value="Unassembled WGS sequence"/>
</dbReference>
<evidence type="ECO:0000313" key="1">
    <source>
        <dbReference type="EMBL" id="TGO64346.1"/>
    </source>
</evidence>
<gene>
    <name evidence="1" type="ORF">BOTNAR_0089g00350</name>
</gene>
<protein>
    <submittedName>
        <fullName evidence="1">Uncharacterized protein</fullName>
    </submittedName>
</protein>
<evidence type="ECO:0000313" key="2">
    <source>
        <dbReference type="Proteomes" id="UP000297452"/>
    </source>
</evidence>
<name>A0A4Z1ISL7_9HELO</name>
<organism evidence="1 2">
    <name type="scientific">Botryotinia narcissicola</name>
    <dbReference type="NCBI Taxonomy" id="278944"/>
    <lineage>
        <taxon>Eukaryota</taxon>
        <taxon>Fungi</taxon>
        <taxon>Dikarya</taxon>
        <taxon>Ascomycota</taxon>
        <taxon>Pezizomycotina</taxon>
        <taxon>Leotiomycetes</taxon>
        <taxon>Helotiales</taxon>
        <taxon>Sclerotiniaceae</taxon>
        <taxon>Botryotinia</taxon>
    </lineage>
</organism>
<accession>A0A4Z1ISL7</accession>
<dbReference type="AlphaFoldDB" id="A0A4Z1ISL7"/>
<comment type="caution">
    <text evidence="1">The sequence shown here is derived from an EMBL/GenBank/DDBJ whole genome shotgun (WGS) entry which is preliminary data.</text>
</comment>
<keyword evidence="2" id="KW-1185">Reference proteome</keyword>
<reference evidence="1 2" key="1">
    <citation type="submission" date="2017-12" db="EMBL/GenBank/DDBJ databases">
        <title>Comparative genomics of Botrytis spp.</title>
        <authorList>
            <person name="Valero-Jimenez C.A."/>
            <person name="Tapia P."/>
            <person name="Veloso J."/>
            <person name="Silva-Moreno E."/>
            <person name="Staats M."/>
            <person name="Valdes J.H."/>
            <person name="Van Kan J.A.L."/>
        </authorList>
    </citation>
    <scope>NUCLEOTIDE SEQUENCE [LARGE SCALE GENOMIC DNA]</scope>
    <source>
        <strain evidence="1 2">MUCL2120</strain>
    </source>
</reference>
<sequence length="59" mass="6593">MRQLSKRLGGRAIKRTRQAKNAVAGVAVFMQLREMTDDTLASISGDINNEYFRSHDAPV</sequence>
<dbReference type="EMBL" id="PQXJ01000089">
    <property type="protein sequence ID" value="TGO64346.1"/>
    <property type="molecule type" value="Genomic_DNA"/>
</dbReference>